<accession>A0A2T7PHT6</accession>
<dbReference type="GO" id="GO:0004439">
    <property type="term" value="F:phosphatidylinositol-4,5-bisphosphate 5-phosphatase activity"/>
    <property type="evidence" value="ECO:0007669"/>
    <property type="project" value="TreeGrafter"/>
</dbReference>
<dbReference type="Gene3D" id="2.60.40.2840">
    <property type="match status" value="1"/>
</dbReference>
<dbReference type="STRING" id="400727.A0A2T7PHT6"/>
<dbReference type="EMBL" id="PZQS01000004">
    <property type="protein sequence ID" value="PVD32986.1"/>
    <property type="molecule type" value="Genomic_DNA"/>
</dbReference>
<name>A0A2T7PHT6_POMCA</name>
<reference evidence="3 4" key="1">
    <citation type="submission" date="2018-04" db="EMBL/GenBank/DDBJ databases">
        <title>The genome of golden apple snail Pomacea canaliculata provides insight into stress tolerance and invasive adaptation.</title>
        <authorList>
            <person name="Liu C."/>
            <person name="Liu B."/>
            <person name="Ren Y."/>
            <person name="Zhang Y."/>
            <person name="Wang H."/>
            <person name="Li S."/>
            <person name="Jiang F."/>
            <person name="Yin L."/>
            <person name="Zhang G."/>
            <person name="Qian W."/>
            <person name="Fan W."/>
        </authorList>
    </citation>
    <scope>NUCLEOTIDE SEQUENCE [LARGE SCALE GENOMIC DNA]</scope>
    <source>
        <strain evidence="3">SZHN2017</strain>
        <tissue evidence="3">Muscle</tissue>
    </source>
</reference>
<dbReference type="Pfam" id="PF17751">
    <property type="entry name" value="SKICH"/>
    <property type="match status" value="1"/>
</dbReference>
<dbReference type="SMART" id="SM00128">
    <property type="entry name" value="IPPc"/>
    <property type="match status" value="1"/>
</dbReference>
<dbReference type="InterPro" id="IPR041611">
    <property type="entry name" value="SKICH"/>
</dbReference>
<dbReference type="GO" id="GO:0046856">
    <property type="term" value="P:phosphatidylinositol dephosphorylation"/>
    <property type="evidence" value="ECO:0007669"/>
    <property type="project" value="InterPro"/>
</dbReference>
<protein>
    <recommendedName>
        <fullName evidence="2">Inositol polyphosphate-related phosphatase domain-containing protein</fullName>
    </recommendedName>
</protein>
<dbReference type="Pfam" id="PF22669">
    <property type="entry name" value="Exo_endo_phos2"/>
    <property type="match status" value="1"/>
</dbReference>
<dbReference type="SUPFAM" id="SSF56219">
    <property type="entry name" value="DNase I-like"/>
    <property type="match status" value="1"/>
</dbReference>
<evidence type="ECO:0000259" key="2">
    <source>
        <dbReference type="SMART" id="SM00128"/>
    </source>
</evidence>
<evidence type="ECO:0000256" key="1">
    <source>
        <dbReference type="ARBA" id="ARBA00005910"/>
    </source>
</evidence>
<feature type="domain" description="Inositol polyphosphate-related phosphatase" evidence="2">
    <location>
        <begin position="28"/>
        <end position="325"/>
    </location>
</feature>
<dbReference type="Gene3D" id="3.60.10.10">
    <property type="entry name" value="Endonuclease/exonuclease/phosphatase"/>
    <property type="match status" value="1"/>
</dbReference>
<gene>
    <name evidence="3" type="ORF">C0Q70_08434</name>
</gene>
<dbReference type="PANTHER" id="PTHR11200:SF275">
    <property type="entry name" value="LD06095P"/>
    <property type="match status" value="1"/>
</dbReference>
<dbReference type="AlphaFoldDB" id="A0A2T7PHT6"/>
<dbReference type="InterPro" id="IPR000300">
    <property type="entry name" value="IPPc"/>
</dbReference>
<proteinExistence type="inferred from homology"/>
<evidence type="ECO:0000313" key="4">
    <source>
        <dbReference type="Proteomes" id="UP000245119"/>
    </source>
</evidence>
<sequence length="436" mass="49783">MAAADLPSSQVDGVERSVNSKKLTRSGKPVGVYLLTWNVGWSPPPPDLNDVLSLNKQQFFDVYGIGLQEVKEGDNTEWVEAFTSTLKKHDFVRIKLRRLQGLITIMFVKRSHLSYCTSFESEATRTGLGGWWGNKGGVSIRMDLFGVNFIVVNSHLAAHLDNVRERIEDYGSIIDNQKFKDPDVETILDHDYVFWMGDLNFRLDKTTRLDAENAIERNDYAKLLLSDQLNMCREEELIFVNFKEGCITFPPTYKFDPGTNTYDTSSKQRVPAWCDRILWYSDDAEYGRSCRLQVKQLVYTSHPTYLCSDHKPVSATFEISVYPKPPLNPVRFEQIKEWQLGQSQIVRYQVKDVLGQVKTSSSDWIGLYKAKFVNFETYLTYVSAIEGAEKNAQGVEVTFSAKAFNDVPPGNYCLCYLTKKYSLMGISQVFPVRNIS</sequence>
<dbReference type="OrthoDB" id="62798at2759"/>
<comment type="similarity">
    <text evidence="1">Belongs to the inositol 1,4,5-trisphosphate 5-phosphatase type II family.</text>
</comment>
<dbReference type="InterPro" id="IPR046985">
    <property type="entry name" value="IP5"/>
</dbReference>
<organism evidence="3 4">
    <name type="scientific">Pomacea canaliculata</name>
    <name type="common">Golden apple snail</name>
    <dbReference type="NCBI Taxonomy" id="400727"/>
    <lineage>
        <taxon>Eukaryota</taxon>
        <taxon>Metazoa</taxon>
        <taxon>Spiralia</taxon>
        <taxon>Lophotrochozoa</taxon>
        <taxon>Mollusca</taxon>
        <taxon>Gastropoda</taxon>
        <taxon>Caenogastropoda</taxon>
        <taxon>Architaenioglossa</taxon>
        <taxon>Ampullarioidea</taxon>
        <taxon>Ampullariidae</taxon>
        <taxon>Pomacea</taxon>
    </lineage>
</organism>
<evidence type="ECO:0000313" key="3">
    <source>
        <dbReference type="EMBL" id="PVD32986.1"/>
    </source>
</evidence>
<comment type="caution">
    <text evidence="3">The sequence shown here is derived from an EMBL/GenBank/DDBJ whole genome shotgun (WGS) entry which is preliminary data.</text>
</comment>
<dbReference type="InterPro" id="IPR036691">
    <property type="entry name" value="Endo/exonu/phosph_ase_sf"/>
</dbReference>
<keyword evidence="4" id="KW-1185">Reference proteome</keyword>
<dbReference type="Proteomes" id="UP000245119">
    <property type="component" value="Linkage Group LG4"/>
</dbReference>
<dbReference type="PANTHER" id="PTHR11200">
    <property type="entry name" value="INOSITOL 5-PHOSPHATASE"/>
    <property type="match status" value="1"/>
</dbReference>